<organism evidence="3 4">
    <name type="scientific">Rhizobium rhizogenes</name>
    <name type="common">Agrobacterium rhizogenes</name>
    <dbReference type="NCBI Taxonomy" id="359"/>
    <lineage>
        <taxon>Bacteria</taxon>
        <taxon>Pseudomonadati</taxon>
        <taxon>Pseudomonadota</taxon>
        <taxon>Alphaproteobacteria</taxon>
        <taxon>Hyphomicrobiales</taxon>
        <taxon>Rhizobiaceae</taxon>
        <taxon>Rhizobium/Agrobacterium group</taxon>
        <taxon>Rhizobium</taxon>
    </lineage>
</organism>
<evidence type="ECO:0000259" key="1">
    <source>
        <dbReference type="Pfam" id="PF00534"/>
    </source>
</evidence>
<protein>
    <recommendedName>
        <fullName evidence="5">Glycosyltransferase</fullName>
    </recommendedName>
</protein>
<dbReference type="RefSeq" id="WP_025590910.1">
    <property type="nucleotide sequence ID" value="NZ_QDFR01000013.1"/>
</dbReference>
<gene>
    <name evidence="3" type="ORF">DC430_22325</name>
</gene>
<name>A0AA92BYY8_RHIRH</name>
<dbReference type="GeneID" id="301040943"/>
<dbReference type="GO" id="GO:0016757">
    <property type="term" value="F:glycosyltransferase activity"/>
    <property type="evidence" value="ECO:0007669"/>
    <property type="project" value="InterPro"/>
</dbReference>
<dbReference type="SUPFAM" id="SSF53756">
    <property type="entry name" value="UDP-Glycosyltransferase/glycogen phosphorylase"/>
    <property type="match status" value="1"/>
</dbReference>
<accession>A0AA92BYY8</accession>
<feature type="domain" description="Glycosyltransferase subfamily 4-like N-terminal" evidence="2">
    <location>
        <begin position="17"/>
        <end position="143"/>
    </location>
</feature>
<dbReference type="EMBL" id="QDFR01000013">
    <property type="protein sequence ID" value="PVE50128.1"/>
    <property type="molecule type" value="Genomic_DNA"/>
</dbReference>
<evidence type="ECO:0000313" key="4">
    <source>
        <dbReference type="Proteomes" id="UP000244335"/>
    </source>
</evidence>
<comment type="caution">
    <text evidence="3">The sequence shown here is derived from an EMBL/GenBank/DDBJ whole genome shotgun (WGS) entry which is preliminary data.</text>
</comment>
<evidence type="ECO:0000313" key="3">
    <source>
        <dbReference type="EMBL" id="PVE50128.1"/>
    </source>
</evidence>
<dbReference type="PANTHER" id="PTHR12526:SF635">
    <property type="entry name" value="GLYCOSYL TRANSFERASE GROUP 1"/>
    <property type="match status" value="1"/>
</dbReference>
<dbReference type="Gene3D" id="3.40.50.2000">
    <property type="entry name" value="Glycogen Phosphorylase B"/>
    <property type="match status" value="2"/>
</dbReference>
<evidence type="ECO:0008006" key="5">
    <source>
        <dbReference type="Google" id="ProtNLM"/>
    </source>
</evidence>
<sequence>MRILFVTLEVFGGAKKGGGERYVTELARAARNRGLTVDVVVVRSLREFAELGDLDEPAHAISLRRFFDLAYRCDIVHVHQLNTPGFDYAALMAKLLRKPLVLTDHGGGALAPGRALGRLRLRLIDAAGYVSAWSRQDLDPTGIIKQNVIIMGGGDHLPDADPLEQCYDFGFIGRLVPHKGAHIAVEALPVGRRLVLAGQPRDQAYFASLKQLARNKDVTFVSDATDEVVASLHKSIGFLLVPSVEHYQRRDFSRPELLGLVALEALAAGTPVIGSDVGGLGELLKMAGQITVQPGDVPKWHQALSKAAGSRFPSVTSSAFTWDAVAGKCIELYRSL</sequence>
<dbReference type="InterPro" id="IPR001296">
    <property type="entry name" value="Glyco_trans_1"/>
</dbReference>
<dbReference type="Pfam" id="PF00534">
    <property type="entry name" value="Glycos_transf_1"/>
    <property type="match status" value="1"/>
</dbReference>
<dbReference type="Proteomes" id="UP000244335">
    <property type="component" value="Unassembled WGS sequence"/>
</dbReference>
<dbReference type="AlphaFoldDB" id="A0AA92BYY8"/>
<evidence type="ECO:0000259" key="2">
    <source>
        <dbReference type="Pfam" id="PF13439"/>
    </source>
</evidence>
<dbReference type="InterPro" id="IPR028098">
    <property type="entry name" value="Glyco_trans_4-like_N"/>
</dbReference>
<proteinExistence type="predicted"/>
<dbReference type="PANTHER" id="PTHR12526">
    <property type="entry name" value="GLYCOSYLTRANSFERASE"/>
    <property type="match status" value="1"/>
</dbReference>
<dbReference type="CDD" id="cd03801">
    <property type="entry name" value="GT4_PimA-like"/>
    <property type="match status" value="1"/>
</dbReference>
<reference evidence="3 4" key="1">
    <citation type="submission" date="2018-04" db="EMBL/GenBank/DDBJ databases">
        <authorList>
            <person name="Hagen T."/>
        </authorList>
    </citation>
    <scope>NUCLEOTIDE SEQUENCE [LARGE SCALE GENOMIC DNA]</scope>
    <source>
        <strain evidence="3 4">TPD7009</strain>
    </source>
</reference>
<dbReference type="Pfam" id="PF13439">
    <property type="entry name" value="Glyco_transf_4"/>
    <property type="match status" value="1"/>
</dbReference>
<feature type="domain" description="Glycosyl transferase family 1" evidence="1">
    <location>
        <begin position="169"/>
        <end position="306"/>
    </location>
</feature>